<reference evidence="1 2" key="1">
    <citation type="submission" date="2020-08" db="EMBL/GenBank/DDBJ databases">
        <title>Genomic Encyclopedia of Type Strains, Phase IV (KMG-IV): sequencing the most valuable type-strain genomes for metagenomic binning, comparative biology and taxonomic classification.</title>
        <authorList>
            <person name="Goeker M."/>
        </authorList>
    </citation>
    <scope>NUCLEOTIDE SEQUENCE [LARGE SCALE GENOMIC DNA]</scope>
    <source>
        <strain evidence="1 2">DSM 105074</strain>
    </source>
</reference>
<dbReference type="AlphaFoldDB" id="A0A840TRV7"/>
<dbReference type="Proteomes" id="UP000557307">
    <property type="component" value="Unassembled WGS sequence"/>
</dbReference>
<accession>A0A840TRV7</accession>
<dbReference type="RefSeq" id="WP_184171300.1">
    <property type="nucleotide sequence ID" value="NZ_JACHGF010000001.1"/>
</dbReference>
<dbReference type="EMBL" id="JACHGF010000001">
    <property type="protein sequence ID" value="MBB5282708.1"/>
    <property type="molecule type" value="Genomic_DNA"/>
</dbReference>
<sequence length="50" mass="5913">MQQSLTMVKDLELLYKFEVPQELTGETRSVVNTFLDMVIRDFRTKKAYAQ</sequence>
<evidence type="ECO:0000313" key="1">
    <source>
        <dbReference type="EMBL" id="MBB5282708.1"/>
    </source>
</evidence>
<organism evidence="1 2">
    <name type="scientific">Rhabdobacter roseus</name>
    <dbReference type="NCBI Taxonomy" id="1655419"/>
    <lineage>
        <taxon>Bacteria</taxon>
        <taxon>Pseudomonadati</taxon>
        <taxon>Bacteroidota</taxon>
        <taxon>Cytophagia</taxon>
        <taxon>Cytophagales</taxon>
        <taxon>Cytophagaceae</taxon>
        <taxon>Rhabdobacter</taxon>
    </lineage>
</organism>
<protein>
    <recommendedName>
        <fullName evidence="3">Transposase</fullName>
    </recommendedName>
</protein>
<keyword evidence="2" id="KW-1185">Reference proteome</keyword>
<proteinExistence type="predicted"/>
<evidence type="ECO:0008006" key="3">
    <source>
        <dbReference type="Google" id="ProtNLM"/>
    </source>
</evidence>
<gene>
    <name evidence="1" type="ORF">HNQ92_000829</name>
</gene>
<comment type="caution">
    <text evidence="1">The sequence shown here is derived from an EMBL/GenBank/DDBJ whole genome shotgun (WGS) entry which is preliminary data.</text>
</comment>
<name>A0A840TRV7_9BACT</name>
<evidence type="ECO:0000313" key="2">
    <source>
        <dbReference type="Proteomes" id="UP000557307"/>
    </source>
</evidence>